<dbReference type="AlphaFoldDB" id="A0A8I2YEB0"/>
<keyword evidence="3" id="KW-1185">Reference proteome</keyword>
<sequence>MVQTIFRGVGRQYFEVDVTATAESDLDMRDYLRLQFLPSVKCSTLLEAGSDRDRPPLLRLTMWTSSKRGFARTESRERRPGGSNKSMRHPSLGGS</sequence>
<organism evidence="2 3">
    <name type="scientific">Boletus reticuloceps</name>
    <dbReference type="NCBI Taxonomy" id="495285"/>
    <lineage>
        <taxon>Eukaryota</taxon>
        <taxon>Fungi</taxon>
        <taxon>Dikarya</taxon>
        <taxon>Basidiomycota</taxon>
        <taxon>Agaricomycotina</taxon>
        <taxon>Agaricomycetes</taxon>
        <taxon>Agaricomycetidae</taxon>
        <taxon>Boletales</taxon>
        <taxon>Boletineae</taxon>
        <taxon>Boletaceae</taxon>
        <taxon>Boletoideae</taxon>
        <taxon>Boletus</taxon>
    </lineage>
</organism>
<feature type="region of interest" description="Disordered" evidence="1">
    <location>
        <begin position="67"/>
        <end position="95"/>
    </location>
</feature>
<dbReference type="EMBL" id="JAGFBS010000054">
    <property type="protein sequence ID" value="KAG6370335.1"/>
    <property type="molecule type" value="Genomic_DNA"/>
</dbReference>
<proteinExistence type="predicted"/>
<dbReference type="OrthoDB" id="2674601at2759"/>
<name>A0A8I2YEB0_9AGAM</name>
<evidence type="ECO:0000313" key="3">
    <source>
        <dbReference type="Proteomes" id="UP000683000"/>
    </source>
</evidence>
<protein>
    <submittedName>
        <fullName evidence="2">Uncharacterized protein</fullName>
    </submittedName>
</protein>
<reference evidence="2" key="1">
    <citation type="submission" date="2021-03" db="EMBL/GenBank/DDBJ databases">
        <title>Evolutionary innovations through gain and loss of genes in the ectomycorrhizal Boletales.</title>
        <authorList>
            <person name="Wu G."/>
            <person name="Miyauchi S."/>
            <person name="Morin E."/>
            <person name="Yang Z.-L."/>
            <person name="Xu J."/>
            <person name="Martin F.M."/>
        </authorList>
    </citation>
    <scope>NUCLEOTIDE SEQUENCE</scope>
    <source>
        <strain evidence="2">BR01</strain>
    </source>
</reference>
<dbReference type="Proteomes" id="UP000683000">
    <property type="component" value="Unassembled WGS sequence"/>
</dbReference>
<gene>
    <name evidence="2" type="ORF">JVT61DRAFT_12288</name>
</gene>
<evidence type="ECO:0000313" key="2">
    <source>
        <dbReference type="EMBL" id="KAG6370335.1"/>
    </source>
</evidence>
<evidence type="ECO:0000256" key="1">
    <source>
        <dbReference type="SAM" id="MobiDB-lite"/>
    </source>
</evidence>
<feature type="compositionally biased region" description="Basic and acidic residues" evidence="1">
    <location>
        <begin position="71"/>
        <end position="80"/>
    </location>
</feature>
<comment type="caution">
    <text evidence="2">The sequence shown here is derived from an EMBL/GenBank/DDBJ whole genome shotgun (WGS) entry which is preliminary data.</text>
</comment>
<accession>A0A8I2YEB0</accession>